<feature type="region of interest" description="Disordered" evidence="1">
    <location>
        <begin position="255"/>
        <end position="296"/>
    </location>
</feature>
<evidence type="ECO:0008006" key="4">
    <source>
        <dbReference type="Google" id="ProtNLM"/>
    </source>
</evidence>
<feature type="region of interest" description="Disordered" evidence="1">
    <location>
        <begin position="146"/>
        <end position="170"/>
    </location>
</feature>
<accession>A0ABT1MQV6</accession>
<dbReference type="EMBL" id="JAKZEU010000003">
    <property type="protein sequence ID" value="MCQ0970695.1"/>
    <property type="molecule type" value="Genomic_DNA"/>
</dbReference>
<name>A0ABT1MQV6_9RHOB</name>
<evidence type="ECO:0000256" key="1">
    <source>
        <dbReference type="SAM" id="MobiDB-lite"/>
    </source>
</evidence>
<proteinExistence type="predicted"/>
<protein>
    <recommendedName>
        <fullName evidence="4">DUF2497 domain-containing protein</fullName>
    </recommendedName>
</protein>
<dbReference type="Proteomes" id="UP001203945">
    <property type="component" value="Unassembled WGS sequence"/>
</dbReference>
<reference evidence="2 3" key="1">
    <citation type="submission" date="2022-03" db="EMBL/GenBank/DDBJ databases">
        <authorList>
            <person name="He Y."/>
        </authorList>
    </citation>
    <scope>NUCLEOTIDE SEQUENCE [LARGE SCALE GENOMIC DNA]</scope>
    <source>
        <strain evidence="2 3">TK19116</strain>
    </source>
</reference>
<feature type="compositionally biased region" description="Polar residues" evidence="1">
    <location>
        <begin position="266"/>
        <end position="277"/>
    </location>
</feature>
<evidence type="ECO:0000313" key="2">
    <source>
        <dbReference type="EMBL" id="MCQ0970695.1"/>
    </source>
</evidence>
<gene>
    <name evidence="2" type="ORF">MLD63_09685</name>
</gene>
<organism evidence="2 3">
    <name type="scientific">Paracoccus albicereus</name>
    <dbReference type="NCBI Taxonomy" id="2922394"/>
    <lineage>
        <taxon>Bacteria</taxon>
        <taxon>Pseudomonadati</taxon>
        <taxon>Pseudomonadota</taxon>
        <taxon>Alphaproteobacteria</taxon>
        <taxon>Rhodobacterales</taxon>
        <taxon>Paracoccaceae</taxon>
        <taxon>Paracoccus</taxon>
    </lineage>
</organism>
<keyword evidence="3" id="KW-1185">Reference proteome</keyword>
<sequence>MNDMARPNAAARLSEDIGDVLSSIRRLIAEDEAIGAARANAAARVAKLGEGGVTDPVSLSREDALARRFGGNAALARDLVSAHRRAEPVLRSPRRGMQDDTFTNVIPAVSDQDDEATASSGDDAPSWTFSSRFRVVEPTVLRLEAADRVPSSSGTDDPAGVSDTPAPWRAWKPSRDEISVKVTPDPAAPEPAAVVATETAEIQPAPVPFFDIDALAPRIATDLQDAPKLRASLFEDEDDFAEQFDAIARQQHVVETPEPSVEAAGSANTAQPPSLENQVDPDRDRSDAASIITTPPAPVMDPYPSLALRLASAIRGRPLAARAPAEMRPVPDPAAVTPEAPALVETGTPLPTMPVQGPVFSAPAPVRTLPEPSFPTVEDIVDDPAMRALVREIIGEELHGELGTRFARNLRAVIRREVAAAIEDQMDRF</sequence>
<comment type="caution">
    <text evidence="2">The sequence shown here is derived from an EMBL/GenBank/DDBJ whole genome shotgun (WGS) entry which is preliminary data.</text>
</comment>
<evidence type="ECO:0000313" key="3">
    <source>
        <dbReference type="Proteomes" id="UP001203945"/>
    </source>
</evidence>